<comment type="similarity">
    <text evidence="1 4">Belongs to the SEC5 family.</text>
</comment>
<evidence type="ECO:0000256" key="3">
    <source>
        <dbReference type="ARBA" id="ARBA00022483"/>
    </source>
</evidence>
<evidence type="ECO:0000256" key="5">
    <source>
        <dbReference type="SAM" id="MobiDB-lite"/>
    </source>
</evidence>
<feature type="region of interest" description="Disordered" evidence="5">
    <location>
        <begin position="28"/>
        <end position="56"/>
    </location>
</feature>
<accession>A0A9P5SEK2</accession>
<feature type="domain" description="Exocyst complex component EXOC2/Sec5 N-terminal" evidence="6">
    <location>
        <begin position="79"/>
        <end position="753"/>
    </location>
</feature>
<dbReference type="AlphaFoldDB" id="A0A9P5SEK2"/>
<feature type="non-terminal residue" evidence="7">
    <location>
        <position position="753"/>
    </location>
</feature>
<protein>
    <recommendedName>
        <fullName evidence="4">Exocyst complex component SEC5</fullName>
    </recommendedName>
</protein>
<evidence type="ECO:0000256" key="2">
    <source>
        <dbReference type="ARBA" id="ARBA00022448"/>
    </source>
</evidence>
<feature type="compositionally biased region" description="Basic and acidic residues" evidence="5">
    <location>
        <begin position="30"/>
        <end position="49"/>
    </location>
</feature>
<dbReference type="InterPro" id="IPR039481">
    <property type="entry name" value="EXOC2/Sec5_N_dom"/>
</dbReference>
<name>A0A9P5SEK2_9FUNG</name>
<dbReference type="Proteomes" id="UP000696485">
    <property type="component" value="Unassembled WGS sequence"/>
</dbReference>
<dbReference type="GO" id="GO:0000145">
    <property type="term" value="C:exocyst"/>
    <property type="evidence" value="ECO:0007669"/>
    <property type="project" value="UniProtKB-UniRule"/>
</dbReference>
<keyword evidence="8" id="KW-1185">Reference proteome</keyword>
<reference evidence="7" key="1">
    <citation type="journal article" date="2020" name="Fungal Divers.">
        <title>Resolving the Mortierellaceae phylogeny through synthesis of multi-gene phylogenetics and phylogenomics.</title>
        <authorList>
            <person name="Vandepol N."/>
            <person name="Liber J."/>
            <person name="Desiro A."/>
            <person name="Na H."/>
            <person name="Kennedy M."/>
            <person name="Barry K."/>
            <person name="Grigoriev I.V."/>
            <person name="Miller A.N."/>
            <person name="O'Donnell K."/>
            <person name="Stajich J.E."/>
            <person name="Bonito G."/>
        </authorList>
    </citation>
    <scope>NUCLEOTIDE SEQUENCE</scope>
    <source>
        <strain evidence="7">NVP1</strain>
    </source>
</reference>
<dbReference type="Pfam" id="PF15469">
    <property type="entry name" value="Sec5"/>
    <property type="match status" value="1"/>
</dbReference>
<organism evidence="7 8">
    <name type="scientific">Podila minutissima</name>
    <dbReference type="NCBI Taxonomy" id="64525"/>
    <lineage>
        <taxon>Eukaryota</taxon>
        <taxon>Fungi</taxon>
        <taxon>Fungi incertae sedis</taxon>
        <taxon>Mucoromycota</taxon>
        <taxon>Mortierellomycotina</taxon>
        <taxon>Mortierellomycetes</taxon>
        <taxon>Mortierellales</taxon>
        <taxon>Mortierellaceae</taxon>
        <taxon>Podila</taxon>
    </lineage>
</organism>
<dbReference type="GO" id="GO:0015031">
    <property type="term" value="P:protein transport"/>
    <property type="evidence" value="ECO:0007669"/>
    <property type="project" value="UniProtKB-KW"/>
</dbReference>
<evidence type="ECO:0000259" key="6">
    <source>
        <dbReference type="Pfam" id="PF15469"/>
    </source>
</evidence>
<comment type="function">
    <text evidence="4">Component of the exocyst complex involved in the docking of exocytic vesicles with fusion sites on the plasma membrane.</text>
</comment>
<dbReference type="GO" id="GO:0006887">
    <property type="term" value="P:exocytosis"/>
    <property type="evidence" value="ECO:0007669"/>
    <property type="project" value="UniProtKB-KW"/>
</dbReference>
<keyword evidence="4" id="KW-0653">Protein transport</keyword>
<gene>
    <name evidence="7" type="ORF">BG006_000786</name>
</gene>
<dbReference type="GO" id="GO:0006893">
    <property type="term" value="P:Golgi to plasma membrane transport"/>
    <property type="evidence" value="ECO:0007669"/>
    <property type="project" value="UniProtKB-UniRule"/>
</dbReference>
<evidence type="ECO:0000256" key="4">
    <source>
        <dbReference type="RuleBase" id="RU365069"/>
    </source>
</evidence>
<sequence length="753" mass="86397">MGTILKDIKEIDHEISPDKWVDEEDLPSWVHDDDIPTDHSSTRDRRNNSMDDETSTLSEQVDLLGLVRGNVLKSKNVRGDANLISSTQKSFNPQRYLYAVHADTSYDDLVHGVDNLKHSIDQRSSALKVLVQNNFDRFVSAKNVIDSVYDDMKEKTLNEAQDYGTHRLNTILRESYGKAHEVINPVLERREKIEKLRSTVGLLEPYRLFFNLPNTLQESIKQGKYQLAARDYNKGKVLLAQAFPSNSGSDTASTASGSTLIETKRRVFDRVWSEVERIVARLRTDLESQLEEPWRGMEEHERNIKLLFELDTTTDPVWHCLSSQYRWIKKIMVESYDEQALIVEEFRKSDEEILQNQSTNPAERLALFKQILGALKSSEFENMFAKEPEVKFWIALTTGVKTLSELLLRLLPDFWKLAVAFMDGKIQKATKKRNTVSADPQRISKCLAMVRDIIDLYSSQMTYLLVESLVPDRGEEEEEEQEEQGDKEPNRAKSAVVEAFFLGRIITEVSNCMNDVNALGLRGGSFMILMDMIQQVRWNFVDYLCMSWAKDAKIFFRYEDWTLHSENSQITLLVSLFYQFHEHCLRSAYKYASIWTASTEEPVAGDDVLAVVNEDFTERIRKTFLDALYSFLDGLVHLAFSDGERTRTNDHASIEPRKQRNIDFSQLDPRILVTISNLNEVGNNAIPKLLADFERTCGLSMAEDGKALIEVVGQLDNILFEDYIKRKTVVASRVITDGILYGGIDWYSMAKPT</sequence>
<evidence type="ECO:0000313" key="8">
    <source>
        <dbReference type="Proteomes" id="UP000696485"/>
    </source>
</evidence>
<dbReference type="PANTHER" id="PTHR13043:SF1">
    <property type="entry name" value="EXOCYST COMPLEX COMPONENT 2"/>
    <property type="match status" value="1"/>
</dbReference>
<comment type="subunit">
    <text evidence="4">Component of the exocyst complex.</text>
</comment>
<dbReference type="InterPro" id="IPR029175">
    <property type="entry name" value="EXOC2/Sec5"/>
</dbReference>
<keyword evidence="2 4" id="KW-0813">Transport</keyword>
<comment type="caution">
    <text evidence="7">The sequence shown here is derived from an EMBL/GenBank/DDBJ whole genome shotgun (WGS) entry which is preliminary data.</text>
</comment>
<proteinExistence type="inferred from homology"/>
<evidence type="ECO:0000256" key="1">
    <source>
        <dbReference type="ARBA" id="ARBA00010578"/>
    </source>
</evidence>
<evidence type="ECO:0000313" key="7">
    <source>
        <dbReference type="EMBL" id="KAF9324178.1"/>
    </source>
</evidence>
<dbReference type="EMBL" id="JAAAUY010001137">
    <property type="protein sequence ID" value="KAF9324178.1"/>
    <property type="molecule type" value="Genomic_DNA"/>
</dbReference>
<keyword evidence="3 4" id="KW-0268">Exocytosis</keyword>
<dbReference type="PANTHER" id="PTHR13043">
    <property type="entry name" value="EXOCYST COMPLEX COMPONENT SEC5"/>
    <property type="match status" value="1"/>
</dbReference>